<dbReference type="GO" id="GO:0016491">
    <property type="term" value="F:oxidoreductase activity"/>
    <property type="evidence" value="ECO:0007669"/>
    <property type="project" value="UniProtKB-KW"/>
</dbReference>
<comment type="similarity">
    <text evidence="1">Belongs to the cytochrome P450 family.</text>
</comment>
<proteinExistence type="inferred from homology"/>
<dbReference type="PANTHER" id="PTHR24296">
    <property type="entry name" value="CYTOCHROME P450"/>
    <property type="match status" value="1"/>
</dbReference>
<dbReference type="GO" id="GO:0046872">
    <property type="term" value="F:metal ion binding"/>
    <property type="evidence" value="ECO:0007669"/>
    <property type="project" value="UniProtKB-KW"/>
</dbReference>
<dbReference type="SUPFAM" id="SSF48264">
    <property type="entry name" value="Cytochrome P450"/>
    <property type="match status" value="1"/>
</dbReference>
<gene>
    <name evidence="7" type="ORF">URODEC1_LOCUS17372</name>
</gene>
<protein>
    <submittedName>
        <fullName evidence="7">Uncharacterized protein</fullName>
    </submittedName>
</protein>
<dbReference type="Gene3D" id="1.10.630.10">
    <property type="entry name" value="Cytochrome P450"/>
    <property type="match status" value="1"/>
</dbReference>
<sequence length="523" mass="58336">MAAQDDYHSSTVSLAAAAGGLALLAFCSYYLLVVRRRGQRGGKTRRYPPVVGTVFHQLYHVRRLHDYHTDLFRKHKTFQLLVPAGRRQIYTCDPAVVEHILRTNFANYGKGAFNYENMTDLLGDGIFAVDGDKWRQQRKIASYDFSTRALRDSSGAVFKRNAARLAGVVSGAAAASGQQAVEFQGLALRATMDSIFAIAFGLDLDTLGGSGEGTRFAAAFDDASEFTLLRYVNAFWKALRLLNVGSEAALRDRVRVVDEFVYKRIRDRATELAADSNEQDPDSRQDMLSRFIQTATDESGTVDYKYLRDIILNIVIAGKDTTAGALAWFLYMACKHPEVQEKVCQEATKATGANETATIDEFAQSLTDEALNMMHYLHAALTETLRLYPSVPLDNKQCFGDDVLPDGSSVSKGDIVFYVPYAMGRMEYLWGADAEAFRPERWLDGGSGEFQQQSPFKFTAFQAGPRICLGKEFAYRQMKIFAAVLLRSFAFRLRDGDAATVNYRTMITLHIDQGLHLTATARR</sequence>
<dbReference type="InterPro" id="IPR002401">
    <property type="entry name" value="Cyt_P450_E_grp-I"/>
</dbReference>
<dbReference type="EMBL" id="OZ075123">
    <property type="protein sequence ID" value="CAL4915207.1"/>
    <property type="molecule type" value="Genomic_DNA"/>
</dbReference>
<keyword evidence="8" id="KW-1185">Reference proteome</keyword>
<dbReference type="CDD" id="cd11064">
    <property type="entry name" value="CYP86A"/>
    <property type="match status" value="1"/>
</dbReference>
<accession>A0ABC8WUV4</accession>
<evidence type="ECO:0000256" key="2">
    <source>
        <dbReference type="ARBA" id="ARBA00022723"/>
    </source>
</evidence>
<keyword evidence="6" id="KW-0812">Transmembrane</keyword>
<dbReference type="PRINTS" id="PR00463">
    <property type="entry name" value="EP450I"/>
</dbReference>
<dbReference type="Proteomes" id="UP001497457">
    <property type="component" value="Chromosome 13rd"/>
</dbReference>
<evidence type="ECO:0000256" key="5">
    <source>
        <dbReference type="PIRSR" id="PIRSR602401-1"/>
    </source>
</evidence>
<comment type="cofactor">
    <cofactor evidence="5">
        <name>heme</name>
        <dbReference type="ChEBI" id="CHEBI:30413"/>
    </cofactor>
</comment>
<keyword evidence="6" id="KW-0472">Membrane</keyword>
<evidence type="ECO:0000256" key="3">
    <source>
        <dbReference type="ARBA" id="ARBA00023002"/>
    </source>
</evidence>
<keyword evidence="5" id="KW-0349">Heme</keyword>
<organism evidence="7 8">
    <name type="scientific">Urochloa decumbens</name>
    <dbReference type="NCBI Taxonomy" id="240449"/>
    <lineage>
        <taxon>Eukaryota</taxon>
        <taxon>Viridiplantae</taxon>
        <taxon>Streptophyta</taxon>
        <taxon>Embryophyta</taxon>
        <taxon>Tracheophyta</taxon>
        <taxon>Spermatophyta</taxon>
        <taxon>Magnoliopsida</taxon>
        <taxon>Liliopsida</taxon>
        <taxon>Poales</taxon>
        <taxon>Poaceae</taxon>
        <taxon>PACMAD clade</taxon>
        <taxon>Panicoideae</taxon>
        <taxon>Panicodae</taxon>
        <taxon>Paniceae</taxon>
        <taxon>Melinidinae</taxon>
        <taxon>Urochloa</taxon>
    </lineage>
</organism>
<feature type="binding site" description="axial binding residue" evidence="5">
    <location>
        <position position="468"/>
    </location>
    <ligand>
        <name>heme</name>
        <dbReference type="ChEBI" id="CHEBI:30413"/>
    </ligand>
    <ligandPart>
        <name>Fe</name>
        <dbReference type="ChEBI" id="CHEBI:18248"/>
    </ligandPart>
</feature>
<feature type="transmembrane region" description="Helical" evidence="6">
    <location>
        <begin position="12"/>
        <end position="33"/>
    </location>
</feature>
<evidence type="ECO:0000256" key="6">
    <source>
        <dbReference type="SAM" id="Phobius"/>
    </source>
</evidence>
<evidence type="ECO:0000313" key="8">
    <source>
        <dbReference type="Proteomes" id="UP001497457"/>
    </source>
</evidence>
<dbReference type="Pfam" id="PF00067">
    <property type="entry name" value="p450"/>
    <property type="match status" value="1"/>
</dbReference>
<evidence type="ECO:0000256" key="4">
    <source>
        <dbReference type="ARBA" id="ARBA00023004"/>
    </source>
</evidence>
<evidence type="ECO:0000313" key="7">
    <source>
        <dbReference type="EMBL" id="CAL4915207.1"/>
    </source>
</evidence>
<keyword evidence="3" id="KW-0560">Oxidoreductase</keyword>
<keyword evidence="2 5" id="KW-0479">Metal-binding</keyword>
<name>A0ABC8WUV4_9POAL</name>
<dbReference type="InterPro" id="IPR001128">
    <property type="entry name" value="Cyt_P450"/>
</dbReference>
<reference evidence="7" key="1">
    <citation type="submission" date="2024-10" db="EMBL/GenBank/DDBJ databases">
        <authorList>
            <person name="Ryan C."/>
        </authorList>
    </citation>
    <scope>NUCLEOTIDE SEQUENCE [LARGE SCALE GENOMIC DNA]</scope>
</reference>
<dbReference type="InterPro" id="IPR036396">
    <property type="entry name" value="Cyt_P450_sf"/>
</dbReference>
<keyword evidence="4 5" id="KW-0408">Iron</keyword>
<dbReference type="PRINTS" id="PR00385">
    <property type="entry name" value="P450"/>
</dbReference>
<dbReference type="AlphaFoldDB" id="A0ABC8WUV4"/>
<evidence type="ECO:0000256" key="1">
    <source>
        <dbReference type="ARBA" id="ARBA00010617"/>
    </source>
</evidence>
<keyword evidence="6" id="KW-1133">Transmembrane helix</keyword>